<dbReference type="AlphaFoldDB" id="A0A450SKU8"/>
<sequence length="110" mass="11783">MRGDAWFDFAHQASCFGHPARNTSAAASFLFVDGLQLIIGHGLNGLADMKIPALIAGLAYWGIGLCAGVVFAFAMDLGVRGIWWGLILGVSVAAVAYSIRFRWVVRRVGT</sequence>
<protein>
    <recommendedName>
        <fullName evidence="3">MatE protein</fullName>
    </recommendedName>
</protein>
<feature type="transmembrane region" description="Helical" evidence="1">
    <location>
        <begin position="53"/>
        <end position="75"/>
    </location>
</feature>
<keyword evidence="1" id="KW-0812">Transmembrane</keyword>
<keyword evidence="1" id="KW-1133">Transmembrane helix</keyword>
<proteinExistence type="predicted"/>
<evidence type="ECO:0008006" key="3">
    <source>
        <dbReference type="Google" id="ProtNLM"/>
    </source>
</evidence>
<feature type="transmembrane region" description="Helical" evidence="1">
    <location>
        <begin position="81"/>
        <end position="99"/>
    </location>
</feature>
<organism evidence="2">
    <name type="scientific">Candidatus Kentrum sp. DK</name>
    <dbReference type="NCBI Taxonomy" id="2126562"/>
    <lineage>
        <taxon>Bacteria</taxon>
        <taxon>Pseudomonadati</taxon>
        <taxon>Pseudomonadota</taxon>
        <taxon>Gammaproteobacteria</taxon>
        <taxon>Candidatus Kentrum</taxon>
    </lineage>
</organism>
<evidence type="ECO:0000256" key="1">
    <source>
        <dbReference type="SAM" id="Phobius"/>
    </source>
</evidence>
<dbReference type="EMBL" id="CAADEX010000045">
    <property type="protein sequence ID" value="VFJ54193.1"/>
    <property type="molecule type" value="Genomic_DNA"/>
</dbReference>
<reference evidence="2" key="1">
    <citation type="submission" date="2019-02" db="EMBL/GenBank/DDBJ databases">
        <authorList>
            <person name="Gruber-Vodicka R. H."/>
            <person name="Seah K. B. B."/>
        </authorList>
    </citation>
    <scope>NUCLEOTIDE SEQUENCE</scope>
    <source>
        <strain evidence="2">BECK_DK47</strain>
    </source>
</reference>
<feature type="transmembrane region" description="Helical" evidence="1">
    <location>
        <begin position="26"/>
        <end position="46"/>
    </location>
</feature>
<gene>
    <name evidence="2" type="ORF">BECKDK2373B_GA0170837_104531</name>
</gene>
<keyword evidence="1" id="KW-0472">Membrane</keyword>
<accession>A0A450SKU8</accession>
<evidence type="ECO:0000313" key="2">
    <source>
        <dbReference type="EMBL" id="VFJ54193.1"/>
    </source>
</evidence>
<name>A0A450SKU8_9GAMM</name>